<sequence>MDNAVKKEVSPDLLKSLKAIREGKASLTPQLIDEIKRCGIPVIASRIPTAIKNGSIEATLLSGRTNRPTAASVRNLSPIEKYRLIADIPKNERDPIEEYLFDNYYKRYMFNETKIQEIRPLTTEEKQLKDNLSKLLKRGDAIKTLLQKDDDTAWAILLEDQKFAKSLMEDKNNLHILKRILKLCEKEHPQAKAFLERNQNKLTAIIKESDDPDLISSLKTEFLVLRLQNTITIEPSRSLINLLKECYAHLSSDIKISSERIDYLTNNITSNMIDRLNPQTVSFFSDANILCKTIWLWFFPFFHLVHIAEQILSSRDISFQRKNPSIPPNLNAENLARRVARTLGNKDHIQRLQELFTEVEGEKHWLYAEYQRAIQLRDELENLPVV</sequence>
<dbReference type="Proteomes" id="UP000177905">
    <property type="component" value="Unassembled WGS sequence"/>
</dbReference>
<name>A0A1F4S3X1_UNCSA</name>
<evidence type="ECO:0000313" key="1">
    <source>
        <dbReference type="EMBL" id="OGC14443.1"/>
    </source>
</evidence>
<accession>A0A1F4S3X1</accession>
<proteinExistence type="predicted"/>
<gene>
    <name evidence="1" type="ORF">A2290_08460</name>
</gene>
<dbReference type="AlphaFoldDB" id="A0A1F4S3X1"/>
<evidence type="ECO:0000313" key="2">
    <source>
        <dbReference type="Proteomes" id="UP000177905"/>
    </source>
</evidence>
<dbReference type="EMBL" id="MEUA01000037">
    <property type="protein sequence ID" value="OGC14443.1"/>
    <property type="molecule type" value="Genomic_DNA"/>
</dbReference>
<reference evidence="1 2" key="1">
    <citation type="journal article" date="2016" name="Nat. Commun.">
        <title>Thousands of microbial genomes shed light on interconnected biogeochemical processes in an aquifer system.</title>
        <authorList>
            <person name="Anantharaman K."/>
            <person name="Brown C.T."/>
            <person name="Hug L.A."/>
            <person name="Sharon I."/>
            <person name="Castelle C.J."/>
            <person name="Probst A.J."/>
            <person name="Thomas B.C."/>
            <person name="Singh A."/>
            <person name="Wilkins M.J."/>
            <person name="Karaoz U."/>
            <person name="Brodie E.L."/>
            <person name="Williams K.H."/>
            <person name="Hubbard S.S."/>
            <person name="Banfield J.F."/>
        </authorList>
    </citation>
    <scope>NUCLEOTIDE SEQUENCE [LARGE SCALE GENOMIC DNA]</scope>
</reference>
<organism evidence="1 2">
    <name type="scientific">candidate division WOR-1 bacterium RIFOXYB2_FULL_36_35</name>
    <dbReference type="NCBI Taxonomy" id="1802578"/>
    <lineage>
        <taxon>Bacteria</taxon>
        <taxon>Bacillati</taxon>
        <taxon>Saganbacteria</taxon>
    </lineage>
</organism>
<comment type="caution">
    <text evidence="1">The sequence shown here is derived from an EMBL/GenBank/DDBJ whole genome shotgun (WGS) entry which is preliminary data.</text>
</comment>
<protein>
    <submittedName>
        <fullName evidence="1">Uncharacterized protein</fullName>
    </submittedName>
</protein>